<name>A0A069QM34_HOYLO</name>
<evidence type="ECO:0000313" key="2">
    <source>
        <dbReference type="Proteomes" id="UP000027442"/>
    </source>
</evidence>
<keyword evidence="2" id="KW-1185">Reference proteome</keyword>
<organism evidence="1 2">
    <name type="scientific">Hoylesella loescheii DSM 19665 = JCM 12249 = ATCC 15930</name>
    <dbReference type="NCBI Taxonomy" id="1122985"/>
    <lineage>
        <taxon>Bacteria</taxon>
        <taxon>Pseudomonadati</taxon>
        <taxon>Bacteroidota</taxon>
        <taxon>Bacteroidia</taxon>
        <taxon>Bacteroidales</taxon>
        <taxon>Prevotellaceae</taxon>
        <taxon>Hoylesella</taxon>
    </lineage>
</organism>
<comment type="caution">
    <text evidence="1">The sequence shown here is derived from an EMBL/GenBank/DDBJ whole genome shotgun (WGS) entry which is preliminary data.</text>
</comment>
<dbReference type="EMBL" id="JNGW01000132">
    <property type="protein sequence ID" value="KDR50906.1"/>
    <property type="molecule type" value="Genomic_DNA"/>
</dbReference>
<dbReference type="Proteomes" id="UP000027442">
    <property type="component" value="Unassembled WGS sequence"/>
</dbReference>
<proteinExistence type="predicted"/>
<reference evidence="1 2" key="1">
    <citation type="submission" date="2013-08" db="EMBL/GenBank/DDBJ databases">
        <authorList>
            <person name="Weinstock G."/>
            <person name="Sodergren E."/>
            <person name="Wylie T."/>
            <person name="Fulton L."/>
            <person name="Fulton R."/>
            <person name="Fronick C."/>
            <person name="O'Laughlin M."/>
            <person name="Godfrey J."/>
            <person name="Miner T."/>
            <person name="Herter B."/>
            <person name="Appelbaum E."/>
            <person name="Cordes M."/>
            <person name="Lek S."/>
            <person name="Wollam A."/>
            <person name="Pepin K.H."/>
            <person name="Palsikar V.B."/>
            <person name="Mitreva M."/>
            <person name="Wilson R.K."/>
        </authorList>
    </citation>
    <scope>NUCLEOTIDE SEQUENCE [LARGE SCALE GENOMIC DNA]</scope>
    <source>
        <strain evidence="1 2">ATCC 15930</strain>
    </source>
</reference>
<gene>
    <name evidence="1" type="ORF">HMPREF1991_03036</name>
</gene>
<dbReference type="AlphaFoldDB" id="A0A069QM34"/>
<dbReference type="HOGENOM" id="CLU_2808839_0_0_10"/>
<protein>
    <submittedName>
        <fullName evidence="1">Uncharacterized protein</fullName>
    </submittedName>
</protein>
<dbReference type="PATRIC" id="fig|1122985.7.peg.3140"/>
<sequence>MILDDTLIYDISNITLSWVVDYKHWTLGAPTEHCSVVSLRVNGGNVYDTLRVGELAFPREYARVLKR</sequence>
<evidence type="ECO:0000313" key="1">
    <source>
        <dbReference type="EMBL" id="KDR50906.1"/>
    </source>
</evidence>
<accession>A0A069QM34</accession>